<gene>
    <name evidence="2" type="ORF">S06H3_17420</name>
</gene>
<dbReference type="GO" id="GO:0009035">
    <property type="term" value="F:type I site-specific deoxyribonuclease activity"/>
    <property type="evidence" value="ECO:0007669"/>
    <property type="project" value="UniProtKB-EC"/>
</dbReference>
<feature type="domain" description="Restriction endonuclease type I HsdR N-terminal" evidence="1">
    <location>
        <begin position="2"/>
        <end position="27"/>
    </location>
</feature>
<feature type="non-terminal residue" evidence="2">
    <location>
        <position position="1"/>
    </location>
</feature>
<dbReference type="Pfam" id="PF04313">
    <property type="entry name" value="HSDR_N"/>
    <property type="match status" value="1"/>
</dbReference>
<dbReference type="GO" id="GO:0003677">
    <property type="term" value="F:DNA binding"/>
    <property type="evidence" value="ECO:0007669"/>
    <property type="project" value="UniProtKB-KW"/>
</dbReference>
<dbReference type="GO" id="GO:0005524">
    <property type="term" value="F:ATP binding"/>
    <property type="evidence" value="ECO:0007669"/>
    <property type="project" value="UniProtKB-KW"/>
</dbReference>
<dbReference type="EMBL" id="BARV01008700">
    <property type="protein sequence ID" value="GAI07073.1"/>
    <property type="molecule type" value="Genomic_DNA"/>
</dbReference>
<comment type="caution">
    <text evidence="2">The sequence shown here is derived from an EMBL/GenBank/DDBJ whole genome shotgun (WGS) entry which is preliminary data.</text>
</comment>
<dbReference type="Gene3D" id="3.90.1570.50">
    <property type="match status" value="1"/>
</dbReference>
<dbReference type="GO" id="GO:0009307">
    <property type="term" value="P:DNA restriction-modification system"/>
    <property type="evidence" value="ECO:0007669"/>
    <property type="project" value="UniProtKB-KW"/>
</dbReference>
<protein>
    <recommendedName>
        <fullName evidence="1">Restriction endonuclease type I HsdR N-terminal domain-containing protein</fullName>
    </recommendedName>
</protein>
<reference evidence="2" key="1">
    <citation type="journal article" date="2014" name="Front. Microbiol.">
        <title>High frequency of phylogenetically diverse reductive dehalogenase-homologous genes in deep subseafloor sedimentary metagenomes.</title>
        <authorList>
            <person name="Kawai M."/>
            <person name="Futagami T."/>
            <person name="Toyoda A."/>
            <person name="Takaki Y."/>
            <person name="Nishi S."/>
            <person name="Hori S."/>
            <person name="Arai W."/>
            <person name="Tsubouchi T."/>
            <person name="Morono Y."/>
            <person name="Uchiyama I."/>
            <person name="Ito T."/>
            <person name="Fujiyama A."/>
            <person name="Inagaki F."/>
            <person name="Takami H."/>
        </authorList>
    </citation>
    <scope>NUCLEOTIDE SEQUENCE</scope>
    <source>
        <strain evidence="2">Expedition CK06-06</strain>
    </source>
</reference>
<sequence length="29" mass="3233">HGKDTIRTDIILYINGVPLVNIECKNPPV</sequence>
<accession>X1KK50</accession>
<evidence type="ECO:0000313" key="2">
    <source>
        <dbReference type="EMBL" id="GAI07073.1"/>
    </source>
</evidence>
<name>X1KK50_9ZZZZ</name>
<dbReference type="AlphaFoldDB" id="X1KK50"/>
<evidence type="ECO:0000259" key="1">
    <source>
        <dbReference type="Pfam" id="PF04313"/>
    </source>
</evidence>
<dbReference type="InterPro" id="IPR007409">
    <property type="entry name" value="Restrct_endonuc_type1_HsdR_N"/>
</dbReference>
<proteinExistence type="predicted"/>
<organism evidence="2">
    <name type="scientific">marine sediment metagenome</name>
    <dbReference type="NCBI Taxonomy" id="412755"/>
    <lineage>
        <taxon>unclassified sequences</taxon>
        <taxon>metagenomes</taxon>
        <taxon>ecological metagenomes</taxon>
    </lineage>
</organism>